<dbReference type="InterPro" id="IPR050366">
    <property type="entry name" value="BP-dependent_transpt_permease"/>
</dbReference>
<feature type="transmembrane region" description="Helical" evidence="7">
    <location>
        <begin position="217"/>
        <end position="238"/>
    </location>
</feature>
<evidence type="ECO:0000256" key="5">
    <source>
        <dbReference type="ARBA" id="ARBA00022989"/>
    </source>
</evidence>
<keyword evidence="6 7" id="KW-0472">Membrane</keyword>
<feature type="domain" description="ABC transmembrane type-1" evidence="9">
    <location>
        <begin position="84"/>
        <end position="280"/>
    </location>
</feature>
<evidence type="ECO:0000313" key="11">
    <source>
        <dbReference type="Proteomes" id="UP001501598"/>
    </source>
</evidence>
<evidence type="ECO:0000256" key="3">
    <source>
        <dbReference type="ARBA" id="ARBA00022475"/>
    </source>
</evidence>
<reference evidence="11" key="1">
    <citation type="journal article" date="2019" name="Int. J. Syst. Evol. Microbiol.">
        <title>The Global Catalogue of Microorganisms (GCM) 10K type strain sequencing project: providing services to taxonomists for standard genome sequencing and annotation.</title>
        <authorList>
            <consortium name="The Broad Institute Genomics Platform"/>
            <consortium name="The Broad Institute Genome Sequencing Center for Infectious Disease"/>
            <person name="Wu L."/>
            <person name="Ma J."/>
        </authorList>
    </citation>
    <scope>NUCLEOTIDE SEQUENCE [LARGE SCALE GENOMIC DNA]</scope>
    <source>
        <strain evidence="11">JCM 17906</strain>
    </source>
</reference>
<dbReference type="PANTHER" id="PTHR43386:SF1">
    <property type="entry name" value="D,D-DIPEPTIDE TRANSPORT SYSTEM PERMEASE PROTEIN DDPC-RELATED"/>
    <property type="match status" value="1"/>
</dbReference>
<keyword evidence="4 7" id="KW-0812">Transmembrane</keyword>
<dbReference type="SUPFAM" id="SSF161098">
    <property type="entry name" value="MetI-like"/>
    <property type="match status" value="1"/>
</dbReference>
<feature type="transmembrane region" description="Helical" evidence="7">
    <location>
        <begin position="132"/>
        <end position="165"/>
    </location>
</feature>
<evidence type="ECO:0000256" key="8">
    <source>
        <dbReference type="SAM" id="MobiDB-lite"/>
    </source>
</evidence>
<evidence type="ECO:0000313" key="10">
    <source>
        <dbReference type="EMBL" id="GAA4556834.1"/>
    </source>
</evidence>
<evidence type="ECO:0000256" key="7">
    <source>
        <dbReference type="RuleBase" id="RU363032"/>
    </source>
</evidence>
<gene>
    <name evidence="10" type="ORF">GCM10023175_59950</name>
</gene>
<organism evidence="10 11">
    <name type="scientific">Pseudonocardia xishanensis</name>
    <dbReference type="NCBI Taxonomy" id="630995"/>
    <lineage>
        <taxon>Bacteria</taxon>
        <taxon>Bacillati</taxon>
        <taxon>Actinomycetota</taxon>
        <taxon>Actinomycetes</taxon>
        <taxon>Pseudonocardiales</taxon>
        <taxon>Pseudonocardiaceae</taxon>
        <taxon>Pseudonocardia</taxon>
    </lineage>
</organism>
<dbReference type="CDD" id="cd06261">
    <property type="entry name" value="TM_PBP2"/>
    <property type="match status" value="1"/>
</dbReference>
<dbReference type="Pfam" id="PF00528">
    <property type="entry name" value="BPD_transp_1"/>
    <property type="match status" value="1"/>
</dbReference>
<name>A0ABP8S1F6_9PSEU</name>
<feature type="region of interest" description="Disordered" evidence="8">
    <location>
        <begin position="1"/>
        <end position="20"/>
    </location>
</feature>
<comment type="caution">
    <text evidence="10">The sequence shown here is derived from an EMBL/GenBank/DDBJ whole genome shotgun (WGS) entry which is preliminary data.</text>
</comment>
<proteinExistence type="inferred from homology"/>
<evidence type="ECO:0000256" key="1">
    <source>
        <dbReference type="ARBA" id="ARBA00004651"/>
    </source>
</evidence>
<keyword evidence="5 7" id="KW-1133">Transmembrane helix</keyword>
<evidence type="ECO:0000256" key="2">
    <source>
        <dbReference type="ARBA" id="ARBA00022448"/>
    </source>
</evidence>
<comment type="similarity">
    <text evidence="7">Belongs to the binding-protein-dependent transport system permease family.</text>
</comment>
<evidence type="ECO:0000256" key="4">
    <source>
        <dbReference type="ARBA" id="ARBA00022692"/>
    </source>
</evidence>
<dbReference type="InterPro" id="IPR035906">
    <property type="entry name" value="MetI-like_sf"/>
</dbReference>
<dbReference type="PANTHER" id="PTHR43386">
    <property type="entry name" value="OLIGOPEPTIDE TRANSPORT SYSTEM PERMEASE PROTEIN APPC"/>
    <property type="match status" value="1"/>
</dbReference>
<dbReference type="InterPro" id="IPR000515">
    <property type="entry name" value="MetI-like"/>
</dbReference>
<feature type="transmembrane region" description="Helical" evidence="7">
    <location>
        <begin position="24"/>
        <end position="46"/>
    </location>
</feature>
<evidence type="ECO:0000256" key="6">
    <source>
        <dbReference type="ARBA" id="ARBA00023136"/>
    </source>
</evidence>
<dbReference type="RefSeq" id="WP_345426011.1">
    <property type="nucleotide sequence ID" value="NZ_BAABGT010000099.1"/>
</dbReference>
<feature type="transmembrane region" description="Helical" evidence="7">
    <location>
        <begin position="259"/>
        <end position="280"/>
    </location>
</feature>
<feature type="transmembrane region" description="Helical" evidence="7">
    <location>
        <begin position="88"/>
        <end position="111"/>
    </location>
</feature>
<dbReference type="PROSITE" id="PS50928">
    <property type="entry name" value="ABC_TM1"/>
    <property type="match status" value="1"/>
</dbReference>
<keyword evidence="2 7" id="KW-0813">Transport</keyword>
<protein>
    <submittedName>
        <fullName evidence="10">ABC transporter permease</fullName>
    </submittedName>
</protein>
<dbReference type="Proteomes" id="UP001501598">
    <property type="component" value="Unassembled WGS sequence"/>
</dbReference>
<keyword evidence="11" id="KW-1185">Reference proteome</keyword>
<evidence type="ECO:0000259" key="9">
    <source>
        <dbReference type="PROSITE" id="PS50928"/>
    </source>
</evidence>
<sequence length="287" mass="29750">MTLTLDPGTPSAPAERRRPRRPGFASVALVPAAILLLLAVVGPVVVPFSPVEVVDRPDLMPGATHWFGTDSAGMDVFSRTIAATRNNLLIGLITTVLATSLGILVGLTVGMNESRRGPVGTLARGISRALDLAQAVPAIIIGLVLIAFFGATIPSLTLALTVILLPNQARLVRTEVLRVRGEAFLDAARISGDSELALIAKHVLPNSSWPALENASLVFGSAIVLTAGLGFLGVGLHPPTPEWGSMIAIGAPGAASGRWWSALFPAIALALTVFAVSGVGRRLFGDD</sequence>
<dbReference type="EMBL" id="BAABGT010000099">
    <property type="protein sequence ID" value="GAA4556834.1"/>
    <property type="molecule type" value="Genomic_DNA"/>
</dbReference>
<comment type="subcellular location">
    <subcellularLocation>
        <location evidence="1 7">Cell membrane</location>
        <topology evidence="1 7">Multi-pass membrane protein</topology>
    </subcellularLocation>
</comment>
<keyword evidence="3" id="KW-1003">Cell membrane</keyword>
<accession>A0ABP8S1F6</accession>
<dbReference type="Gene3D" id="1.10.3720.10">
    <property type="entry name" value="MetI-like"/>
    <property type="match status" value="1"/>
</dbReference>